<name>A0A1G2HUU1_9BACT</name>
<sequence>MVDFSTVRSLLDERKVTRAVYEDMLDQAEHGLKEGFPADHAIRSVWMLRSIATGIRITTIHFRENLFVHIAEELERLSQAAYDEIYMPKFSEENGLRAS</sequence>
<gene>
    <name evidence="1" type="ORF">A2822_03005</name>
</gene>
<evidence type="ECO:0000313" key="1">
    <source>
        <dbReference type="EMBL" id="OGZ65991.1"/>
    </source>
</evidence>
<protein>
    <submittedName>
        <fullName evidence="1">Uncharacterized protein</fullName>
    </submittedName>
</protein>
<accession>A0A1G2HUU1</accession>
<reference evidence="1 2" key="1">
    <citation type="journal article" date="2016" name="Nat. Commun.">
        <title>Thousands of microbial genomes shed light on interconnected biogeochemical processes in an aquifer system.</title>
        <authorList>
            <person name="Anantharaman K."/>
            <person name="Brown C.T."/>
            <person name="Hug L.A."/>
            <person name="Sharon I."/>
            <person name="Castelle C.J."/>
            <person name="Probst A.J."/>
            <person name="Thomas B.C."/>
            <person name="Singh A."/>
            <person name="Wilkins M.J."/>
            <person name="Karaoz U."/>
            <person name="Brodie E.L."/>
            <person name="Williams K.H."/>
            <person name="Hubbard S.S."/>
            <person name="Banfield J.F."/>
        </authorList>
    </citation>
    <scope>NUCLEOTIDE SEQUENCE [LARGE SCALE GENOMIC DNA]</scope>
</reference>
<dbReference type="Proteomes" id="UP000178774">
    <property type="component" value="Unassembled WGS sequence"/>
</dbReference>
<evidence type="ECO:0000313" key="2">
    <source>
        <dbReference type="Proteomes" id="UP000178774"/>
    </source>
</evidence>
<organism evidence="1 2">
    <name type="scientific">Candidatus Staskawiczbacteria bacterium RIFCSPHIGHO2_01_FULL_41_41</name>
    <dbReference type="NCBI Taxonomy" id="1802203"/>
    <lineage>
        <taxon>Bacteria</taxon>
        <taxon>Candidatus Staskawicziibacteriota</taxon>
    </lineage>
</organism>
<dbReference type="AlphaFoldDB" id="A0A1G2HUU1"/>
<dbReference type="EMBL" id="MHOP01000011">
    <property type="protein sequence ID" value="OGZ65991.1"/>
    <property type="molecule type" value="Genomic_DNA"/>
</dbReference>
<proteinExistence type="predicted"/>
<comment type="caution">
    <text evidence="1">The sequence shown here is derived from an EMBL/GenBank/DDBJ whole genome shotgun (WGS) entry which is preliminary data.</text>
</comment>